<dbReference type="Proteomes" id="UP000199236">
    <property type="component" value="Unassembled WGS sequence"/>
</dbReference>
<evidence type="ECO:0000313" key="2">
    <source>
        <dbReference type="Proteomes" id="UP000199236"/>
    </source>
</evidence>
<reference evidence="1 2" key="1">
    <citation type="submission" date="2016-10" db="EMBL/GenBank/DDBJ databases">
        <authorList>
            <person name="de Groot N.N."/>
        </authorList>
    </citation>
    <scope>NUCLEOTIDE SEQUENCE [LARGE SCALE GENOMIC DNA]</scope>
    <source>
        <strain evidence="1 2">CGMCC 1.9157</strain>
    </source>
</reference>
<evidence type="ECO:0000313" key="1">
    <source>
        <dbReference type="EMBL" id="SFO10223.1"/>
    </source>
</evidence>
<proteinExistence type="predicted"/>
<dbReference type="STRING" id="655353.SAMN04488056_103163"/>
<organism evidence="1 2">
    <name type="scientific">Cohaesibacter marisflavi</name>
    <dbReference type="NCBI Taxonomy" id="655353"/>
    <lineage>
        <taxon>Bacteria</taxon>
        <taxon>Pseudomonadati</taxon>
        <taxon>Pseudomonadota</taxon>
        <taxon>Alphaproteobacteria</taxon>
        <taxon>Hyphomicrobiales</taxon>
        <taxon>Cohaesibacteraceae</taxon>
    </lineage>
</organism>
<keyword evidence="2" id="KW-1185">Reference proteome</keyword>
<dbReference type="GO" id="GO:0009288">
    <property type="term" value="C:bacterial-type flagellum"/>
    <property type="evidence" value="ECO:0007669"/>
    <property type="project" value="InterPro"/>
</dbReference>
<dbReference type="GO" id="GO:0050920">
    <property type="term" value="P:regulation of chemotaxis"/>
    <property type="evidence" value="ECO:0007669"/>
    <property type="project" value="InterPro"/>
</dbReference>
<accession>A0A1I5EFU8</accession>
<sequence length="242" mass="26730">MAAEAEQLSAEKVAQLVAFLEKNKGEAVSLNDIMALAEVMANSLDSYLQAMDKTLYEEFTSIATEISSMKDEIAALRPSQMRHAAIPDAGRELDAVVEATENATNIIMSSAEEIMGADPSDSEAYQALVNDKVIEIFEACSFQDITGQRISKVVHALNVIDKRVTTFVERMKMTDLEDASYDEVESDEDRRKRELILHGPQHAGEGVEQDEVDAMLADLDFSNKKLKDEEDSSQDDIDALFG</sequence>
<dbReference type="InterPro" id="IPR007439">
    <property type="entry name" value="Chemotax_Pase_CheZ"/>
</dbReference>
<dbReference type="RefSeq" id="WP_090070731.1">
    <property type="nucleotide sequence ID" value="NZ_FOVR01000003.1"/>
</dbReference>
<dbReference type="OrthoDB" id="5455460at2"/>
<protein>
    <submittedName>
        <fullName evidence="1">Chemotaxis protein CheZ</fullName>
    </submittedName>
</protein>
<name>A0A1I5EFU8_9HYPH</name>
<dbReference type="EMBL" id="FOVR01000003">
    <property type="protein sequence ID" value="SFO10223.1"/>
    <property type="molecule type" value="Genomic_DNA"/>
</dbReference>
<dbReference type="Gene3D" id="1.10.287.500">
    <property type="entry name" value="Helix hairpin bin"/>
    <property type="match status" value="1"/>
</dbReference>
<dbReference type="SUPFAM" id="SSF75708">
    <property type="entry name" value="Chemotaxis phosphatase CheZ"/>
    <property type="match status" value="1"/>
</dbReference>
<gene>
    <name evidence="1" type="ORF">SAMN04488056_103163</name>
</gene>
<dbReference type="Pfam" id="PF04344">
    <property type="entry name" value="CheZ"/>
    <property type="match status" value="1"/>
</dbReference>
<dbReference type="AlphaFoldDB" id="A0A1I5EFU8"/>
<dbReference type="GO" id="GO:0003824">
    <property type="term" value="F:catalytic activity"/>
    <property type="evidence" value="ECO:0007669"/>
    <property type="project" value="InterPro"/>
</dbReference>